<organism evidence="3 4">
    <name type="scientific">Elysia chlorotica</name>
    <name type="common">Eastern emerald elysia</name>
    <name type="synonym">Sea slug</name>
    <dbReference type="NCBI Taxonomy" id="188477"/>
    <lineage>
        <taxon>Eukaryota</taxon>
        <taxon>Metazoa</taxon>
        <taxon>Spiralia</taxon>
        <taxon>Lophotrochozoa</taxon>
        <taxon>Mollusca</taxon>
        <taxon>Gastropoda</taxon>
        <taxon>Heterobranchia</taxon>
        <taxon>Euthyneura</taxon>
        <taxon>Panpulmonata</taxon>
        <taxon>Sacoglossa</taxon>
        <taxon>Placobranchoidea</taxon>
        <taxon>Plakobranchidae</taxon>
        <taxon>Elysia</taxon>
    </lineage>
</organism>
<dbReference type="PROSITE" id="PS00626">
    <property type="entry name" value="RCC1_2"/>
    <property type="match status" value="1"/>
</dbReference>
<feature type="repeat" description="RCC1" evidence="1">
    <location>
        <begin position="289"/>
        <end position="351"/>
    </location>
</feature>
<keyword evidence="2" id="KW-0732">Signal</keyword>
<gene>
    <name evidence="3" type="ORF">EGW08_007519</name>
</gene>
<dbReference type="InterPro" id="IPR000408">
    <property type="entry name" value="Reg_chr_condens"/>
</dbReference>
<proteinExistence type="predicted"/>
<dbReference type="EMBL" id="RQTK01000195">
    <property type="protein sequence ID" value="RUS84732.1"/>
    <property type="molecule type" value="Genomic_DNA"/>
</dbReference>
<comment type="caution">
    <text evidence="3">The sequence shown here is derived from an EMBL/GenBank/DDBJ whole genome shotgun (WGS) entry which is preliminary data.</text>
</comment>
<feature type="repeat" description="RCC1" evidence="1">
    <location>
        <begin position="237"/>
        <end position="288"/>
    </location>
</feature>
<dbReference type="InterPro" id="IPR052830">
    <property type="entry name" value="RCC1_domain-containing"/>
</dbReference>
<dbReference type="OrthoDB" id="5370059at2759"/>
<feature type="repeat" description="RCC1" evidence="1">
    <location>
        <begin position="352"/>
        <end position="402"/>
    </location>
</feature>
<protein>
    <submittedName>
        <fullName evidence="3">Uncharacterized protein</fullName>
    </submittedName>
</protein>
<dbReference type="PANTHER" id="PTHR46849:SF1">
    <property type="entry name" value="RCC1 DOMAIN-CONTAINING PROTEIN 1"/>
    <property type="match status" value="1"/>
</dbReference>
<feature type="chain" id="PRO_5019394428" evidence="2">
    <location>
        <begin position="19"/>
        <end position="402"/>
    </location>
</feature>
<dbReference type="SUPFAM" id="SSF50985">
    <property type="entry name" value="RCC1/BLIP-II"/>
    <property type="match status" value="1"/>
</dbReference>
<name>A0A433TT24_ELYCH</name>
<dbReference type="AlphaFoldDB" id="A0A433TT24"/>
<evidence type="ECO:0000256" key="1">
    <source>
        <dbReference type="PROSITE-ProRule" id="PRU00235"/>
    </source>
</evidence>
<evidence type="ECO:0000313" key="3">
    <source>
        <dbReference type="EMBL" id="RUS84732.1"/>
    </source>
</evidence>
<feature type="signal peptide" evidence="2">
    <location>
        <begin position="1"/>
        <end position="18"/>
    </location>
</feature>
<dbReference type="Pfam" id="PF00415">
    <property type="entry name" value="RCC1"/>
    <property type="match status" value="3"/>
</dbReference>
<reference evidence="3 4" key="1">
    <citation type="submission" date="2019-01" db="EMBL/GenBank/DDBJ databases">
        <title>A draft genome assembly of the solar-powered sea slug Elysia chlorotica.</title>
        <authorList>
            <person name="Cai H."/>
            <person name="Li Q."/>
            <person name="Fang X."/>
            <person name="Li J."/>
            <person name="Curtis N.E."/>
            <person name="Altenburger A."/>
            <person name="Shibata T."/>
            <person name="Feng M."/>
            <person name="Maeda T."/>
            <person name="Schwartz J.A."/>
            <person name="Shigenobu S."/>
            <person name="Lundholm N."/>
            <person name="Nishiyama T."/>
            <person name="Yang H."/>
            <person name="Hasebe M."/>
            <person name="Li S."/>
            <person name="Pierce S.K."/>
            <person name="Wang J."/>
        </authorList>
    </citation>
    <scope>NUCLEOTIDE SEQUENCE [LARGE SCALE GENOMIC DNA]</scope>
    <source>
        <strain evidence="3">EC2010</strain>
        <tissue evidence="3">Whole organism of an adult</tissue>
    </source>
</reference>
<dbReference type="Proteomes" id="UP000271974">
    <property type="component" value="Unassembled WGS sequence"/>
</dbReference>
<dbReference type="Gene3D" id="2.130.10.30">
    <property type="entry name" value="Regulator of chromosome condensation 1/beta-lactamase-inhibitor protein II"/>
    <property type="match status" value="1"/>
</dbReference>
<accession>A0A433TT24</accession>
<dbReference type="InterPro" id="IPR009091">
    <property type="entry name" value="RCC1/BLIP-II"/>
</dbReference>
<dbReference type="PRINTS" id="PR00633">
    <property type="entry name" value="RCCNDNSATION"/>
</dbReference>
<evidence type="ECO:0000313" key="4">
    <source>
        <dbReference type="Proteomes" id="UP000271974"/>
    </source>
</evidence>
<sequence>MLSLVVSLVSSTLHYTIALTSSMVATIHSCGYDGFKQISGFRQASLDDWGTISEGNSVSKCDDTQAVSCPFAWLRLHENVKVRNAVFTWSHNAIFLTKDGATVSVIVGHLNPESPTAATVNGEVVCATESHFLLKKNDGTEPALKFESMCVKELQRHPLSVKEDHDRAIQSDLDVYASHNDLYYSRGSVEFGRLTTEDGGKGVNFPRVICPHPLDMSLRIDRITCGKEHVLLLSHFGCVYSFGLGSRGQLGHGDVEMERTPRLIEALEGVKMVGIQAGGWHSLSVSESGDVYAWGWNESGQLGISSVGPGSNDRVSPGVLITEPECVTLPSEDPIKAAACGSRHTLLLSECGQVFASGWNRYGQLGLGHTRDQRTFVKVPSITSSCRQIFAGHWCSIFICND</sequence>
<dbReference type="STRING" id="188477.A0A433TT24"/>
<dbReference type="PROSITE" id="PS50012">
    <property type="entry name" value="RCC1_3"/>
    <property type="match status" value="3"/>
</dbReference>
<dbReference type="PANTHER" id="PTHR46849">
    <property type="entry name" value="RCC1 DOMAIN-CONTAINING PROTEIN 1"/>
    <property type="match status" value="1"/>
</dbReference>
<evidence type="ECO:0000256" key="2">
    <source>
        <dbReference type="SAM" id="SignalP"/>
    </source>
</evidence>
<keyword evidence="4" id="KW-1185">Reference proteome</keyword>